<sequence>MRERITYVQKIGHSVEPSAVKVDKNVITGPEVQAAREDRLTFGLDELPDGLHSFLEGLHELHIRWVSPKPYEAVSPLLARLPPGFHLFFTPGKKVDADSTKLCVNLHKIFGRIIICSTPKNSFTALPSDRFSHTTAYQYYHQLDDLSAFVDYVEGQLCSPHDTACSSRVAKLRDASSLDVSYDTISHALRVTATWPYQSQTIQAAAHPRFRTEVGILSDDKPATIEPHELGISGLLTILGQDSQPSPTLFTFPSRHRDAESTFSAKFLLPTGLHPTLQLRLQSNKPPLDDAQCSPHAYLTLENSIFPDKYQLSDPLFLASKNLTALRYASSPIDLEAPDYVLKTWGSSVLLELHPPPLSETPQEWTAEIPLHLRYSFPTFNGYTDIKVPYPAVFWACTAEEGTKFPTNPFERVNLGYDGLFGPRTVFWHVEPAPEAGGQLINTVRVPVLSLDGAEWVNIGTAAVVLLGFGWVFWKLLTVAFRGAPRKGIVEGEKKRQ</sequence>
<keyword evidence="10" id="KW-0325">Glycoprotein</keyword>
<evidence type="ECO:0000256" key="3">
    <source>
        <dbReference type="ARBA" id="ARBA00010345"/>
    </source>
</evidence>
<dbReference type="GO" id="GO:0000030">
    <property type="term" value="F:mannosyltransferase activity"/>
    <property type="evidence" value="ECO:0007669"/>
    <property type="project" value="TreeGrafter"/>
</dbReference>
<evidence type="ECO:0000256" key="11">
    <source>
        <dbReference type="RuleBase" id="RU366056"/>
    </source>
</evidence>
<comment type="pathway">
    <text evidence="2 11">Glycolipid biosynthesis; glycosylphosphatidylinositol-anchor biosynthesis.</text>
</comment>
<dbReference type="EMBL" id="MU864366">
    <property type="protein sequence ID" value="KAK4190421.1"/>
    <property type="molecule type" value="Genomic_DNA"/>
</dbReference>
<dbReference type="GO" id="GO:1990529">
    <property type="term" value="C:glycosylphosphatidylinositol-mannosyltransferase I complex"/>
    <property type="evidence" value="ECO:0007669"/>
    <property type="project" value="TreeGrafter"/>
</dbReference>
<comment type="function">
    <text evidence="11">Required for proper folding and/or the stability of a subset of proteins in the endoplasmic reticulum. Component of glycosylphosphatidylinositol-mannosyltransferase 1 which transfers the first of the 4 mannoses in the GPI-anchor precursors during GPI-anchor biosynthesis. Probably acts by stabilizing the mannosyltransferase GPI14.</text>
</comment>
<dbReference type="PANTHER" id="PTHR28533:SF1">
    <property type="entry name" value="PROTEIN PBN1"/>
    <property type="match status" value="1"/>
</dbReference>
<reference evidence="12" key="2">
    <citation type="submission" date="2023-05" db="EMBL/GenBank/DDBJ databases">
        <authorList>
            <consortium name="Lawrence Berkeley National Laboratory"/>
            <person name="Steindorff A."/>
            <person name="Hensen N."/>
            <person name="Bonometti L."/>
            <person name="Westerberg I."/>
            <person name="Brannstrom I.O."/>
            <person name="Guillou S."/>
            <person name="Cros-Aarteil S."/>
            <person name="Calhoun S."/>
            <person name="Haridas S."/>
            <person name="Kuo A."/>
            <person name="Mondo S."/>
            <person name="Pangilinan J."/>
            <person name="Riley R."/>
            <person name="Labutti K."/>
            <person name="Andreopoulos B."/>
            <person name="Lipzen A."/>
            <person name="Chen C."/>
            <person name="Yanf M."/>
            <person name="Daum C."/>
            <person name="Ng V."/>
            <person name="Clum A."/>
            <person name="Ohm R."/>
            <person name="Martin F."/>
            <person name="Silar P."/>
            <person name="Natvig D."/>
            <person name="Lalanne C."/>
            <person name="Gautier V."/>
            <person name="Ament-Velasquez S.L."/>
            <person name="Kruys A."/>
            <person name="Hutchinson M.I."/>
            <person name="Powell A.J."/>
            <person name="Barry K."/>
            <person name="Miller A.N."/>
            <person name="Grigoriev I.V."/>
            <person name="Debuchy R."/>
            <person name="Gladieux P."/>
            <person name="Thoren M.H."/>
            <person name="Johannesson H."/>
        </authorList>
    </citation>
    <scope>NUCLEOTIDE SEQUENCE</scope>
    <source>
        <strain evidence="12">PSN309</strain>
    </source>
</reference>
<dbReference type="SMART" id="SM00780">
    <property type="entry name" value="PIG-X"/>
    <property type="match status" value="1"/>
</dbReference>
<dbReference type="Proteomes" id="UP001302126">
    <property type="component" value="Unassembled WGS sequence"/>
</dbReference>
<evidence type="ECO:0000256" key="6">
    <source>
        <dbReference type="ARBA" id="ARBA00022692"/>
    </source>
</evidence>
<comment type="caution">
    <text evidence="12">The sequence shown here is derived from an EMBL/GenBank/DDBJ whole genome shotgun (WGS) entry which is preliminary data.</text>
</comment>
<reference evidence="12" key="1">
    <citation type="journal article" date="2023" name="Mol. Phylogenet. Evol.">
        <title>Genome-scale phylogeny and comparative genomics of the fungal order Sordariales.</title>
        <authorList>
            <person name="Hensen N."/>
            <person name="Bonometti L."/>
            <person name="Westerberg I."/>
            <person name="Brannstrom I.O."/>
            <person name="Guillou S."/>
            <person name="Cros-Aarteil S."/>
            <person name="Calhoun S."/>
            <person name="Haridas S."/>
            <person name="Kuo A."/>
            <person name="Mondo S."/>
            <person name="Pangilinan J."/>
            <person name="Riley R."/>
            <person name="LaButti K."/>
            <person name="Andreopoulos B."/>
            <person name="Lipzen A."/>
            <person name="Chen C."/>
            <person name="Yan M."/>
            <person name="Daum C."/>
            <person name="Ng V."/>
            <person name="Clum A."/>
            <person name="Steindorff A."/>
            <person name="Ohm R.A."/>
            <person name="Martin F."/>
            <person name="Silar P."/>
            <person name="Natvig D.O."/>
            <person name="Lalanne C."/>
            <person name="Gautier V."/>
            <person name="Ament-Velasquez S.L."/>
            <person name="Kruys A."/>
            <person name="Hutchinson M.I."/>
            <person name="Powell A.J."/>
            <person name="Barry K."/>
            <person name="Miller A.N."/>
            <person name="Grigoriev I.V."/>
            <person name="Debuchy R."/>
            <person name="Gladieux P."/>
            <person name="Hiltunen Thoren M."/>
            <person name="Johannesson H."/>
        </authorList>
    </citation>
    <scope>NUCLEOTIDE SEQUENCE</scope>
    <source>
        <strain evidence="12">PSN309</strain>
    </source>
</reference>
<evidence type="ECO:0000256" key="1">
    <source>
        <dbReference type="ARBA" id="ARBA00004643"/>
    </source>
</evidence>
<proteinExistence type="inferred from homology"/>
<evidence type="ECO:0000256" key="4">
    <source>
        <dbReference type="ARBA" id="ARBA00020410"/>
    </source>
</evidence>
<evidence type="ECO:0000256" key="10">
    <source>
        <dbReference type="ARBA" id="ARBA00023180"/>
    </source>
</evidence>
<accession>A0AAN6WYQ1</accession>
<gene>
    <name evidence="12" type="ORF">QBC35DRAFT_81331</name>
</gene>
<evidence type="ECO:0000256" key="7">
    <source>
        <dbReference type="ARBA" id="ARBA00022824"/>
    </source>
</evidence>
<keyword evidence="5 11" id="KW-0337">GPI-anchor biosynthesis</keyword>
<dbReference type="GO" id="GO:0006506">
    <property type="term" value="P:GPI anchor biosynthetic process"/>
    <property type="evidence" value="ECO:0007669"/>
    <property type="project" value="UniProtKB-KW"/>
</dbReference>
<name>A0AAN6WYQ1_9PEZI</name>
<keyword evidence="8 11" id="KW-1133">Transmembrane helix</keyword>
<dbReference type="Pfam" id="PF08320">
    <property type="entry name" value="PIG-X"/>
    <property type="match status" value="1"/>
</dbReference>
<keyword evidence="13" id="KW-1185">Reference proteome</keyword>
<comment type="similarity">
    <text evidence="3 11">Belongs to the PIGX family.</text>
</comment>
<dbReference type="InterPro" id="IPR013233">
    <property type="entry name" value="PIG-X/PBN1"/>
</dbReference>
<keyword evidence="9 11" id="KW-0472">Membrane</keyword>
<dbReference type="GO" id="GO:0005789">
    <property type="term" value="C:endoplasmic reticulum membrane"/>
    <property type="evidence" value="ECO:0007669"/>
    <property type="project" value="UniProtKB-SubCell"/>
</dbReference>
<dbReference type="PANTHER" id="PTHR28533">
    <property type="entry name" value="PROTEIN PBN1"/>
    <property type="match status" value="1"/>
</dbReference>
<dbReference type="AlphaFoldDB" id="A0AAN6WYQ1"/>
<organism evidence="12 13">
    <name type="scientific">Podospora australis</name>
    <dbReference type="NCBI Taxonomy" id="1536484"/>
    <lineage>
        <taxon>Eukaryota</taxon>
        <taxon>Fungi</taxon>
        <taxon>Dikarya</taxon>
        <taxon>Ascomycota</taxon>
        <taxon>Pezizomycotina</taxon>
        <taxon>Sordariomycetes</taxon>
        <taxon>Sordariomycetidae</taxon>
        <taxon>Sordariales</taxon>
        <taxon>Podosporaceae</taxon>
        <taxon>Podospora</taxon>
    </lineage>
</organism>
<evidence type="ECO:0000256" key="8">
    <source>
        <dbReference type="ARBA" id="ARBA00022989"/>
    </source>
</evidence>
<protein>
    <recommendedName>
        <fullName evidence="4 11">Protein PBN1</fullName>
    </recommendedName>
</protein>
<comment type="subcellular location">
    <subcellularLocation>
        <location evidence="11">Endoplasmic reticulum membrane</location>
        <topology evidence="11">Single-pass membrane protein</topology>
    </subcellularLocation>
    <subcellularLocation>
        <location evidence="1">Endoplasmic reticulum membrane</location>
        <topology evidence="1">Single-pass type III membrane protein</topology>
    </subcellularLocation>
</comment>
<evidence type="ECO:0000256" key="5">
    <source>
        <dbReference type="ARBA" id="ARBA00022502"/>
    </source>
</evidence>
<keyword evidence="6 11" id="KW-0812">Transmembrane</keyword>
<dbReference type="InterPro" id="IPR042322">
    <property type="entry name" value="Pbn1"/>
</dbReference>
<keyword evidence="7 11" id="KW-0256">Endoplasmic reticulum</keyword>
<evidence type="ECO:0000256" key="2">
    <source>
        <dbReference type="ARBA" id="ARBA00004687"/>
    </source>
</evidence>
<evidence type="ECO:0000313" key="13">
    <source>
        <dbReference type="Proteomes" id="UP001302126"/>
    </source>
</evidence>
<evidence type="ECO:0000313" key="12">
    <source>
        <dbReference type="EMBL" id="KAK4190421.1"/>
    </source>
</evidence>
<evidence type="ECO:0000256" key="9">
    <source>
        <dbReference type="ARBA" id="ARBA00023136"/>
    </source>
</evidence>
<feature type="transmembrane region" description="Helical" evidence="11">
    <location>
        <begin position="456"/>
        <end position="477"/>
    </location>
</feature>